<dbReference type="GO" id="GO:0003677">
    <property type="term" value="F:DNA binding"/>
    <property type="evidence" value="ECO:0007669"/>
    <property type="project" value="UniProtKB-KW"/>
</dbReference>
<keyword evidence="3" id="KW-0804">Transcription</keyword>
<reference evidence="5 6" key="1">
    <citation type="submission" date="2024-01" db="EMBL/GenBank/DDBJ databases">
        <title>Niabella digestum sp. nov., isolated from waste digestion system.</title>
        <authorList>
            <person name="Zhang L."/>
        </authorList>
    </citation>
    <scope>NUCLEOTIDE SEQUENCE [LARGE SCALE GENOMIC DNA]</scope>
    <source>
        <strain evidence="5 6">A18</strain>
    </source>
</reference>
<gene>
    <name evidence="5" type="ORF">V2H41_13045</name>
</gene>
<evidence type="ECO:0000313" key="6">
    <source>
        <dbReference type="Proteomes" id="UP001357452"/>
    </source>
</evidence>
<dbReference type="Proteomes" id="UP001357452">
    <property type="component" value="Unassembled WGS sequence"/>
</dbReference>
<dbReference type="PANTHER" id="PTHR30146:SF109">
    <property type="entry name" value="HTH-TYPE TRANSCRIPTIONAL REGULATOR GALS"/>
    <property type="match status" value="1"/>
</dbReference>
<evidence type="ECO:0000256" key="3">
    <source>
        <dbReference type="ARBA" id="ARBA00023163"/>
    </source>
</evidence>
<evidence type="ECO:0000313" key="5">
    <source>
        <dbReference type="EMBL" id="MEE6188200.1"/>
    </source>
</evidence>
<dbReference type="SUPFAM" id="SSF47413">
    <property type="entry name" value="lambda repressor-like DNA-binding domains"/>
    <property type="match status" value="1"/>
</dbReference>
<comment type="caution">
    <text evidence="5">The sequence shown here is derived from an EMBL/GenBank/DDBJ whole genome shotgun (WGS) entry which is preliminary data.</text>
</comment>
<dbReference type="InterPro" id="IPR001761">
    <property type="entry name" value="Peripla_BP/Lac1_sug-bd_dom"/>
</dbReference>
<dbReference type="PROSITE" id="PS50932">
    <property type="entry name" value="HTH_LACI_2"/>
    <property type="match status" value="1"/>
</dbReference>
<feature type="domain" description="HTH lacI-type" evidence="4">
    <location>
        <begin position="9"/>
        <end position="65"/>
    </location>
</feature>
<keyword evidence="1" id="KW-0805">Transcription regulation</keyword>
<dbReference type="Pfam" id="PF00532">
    <property type="entry name" value="Peripla_BP_1"/>
    <property type="match status" value="1"/>
</dbReference>
<dbReference type="RefSeq" id="WP_330975606.1">
    <property type="nucleotide sequence ID" value="NZ_JAZGLY010000009.1"/>
</dbReference>
<evidence type="ECO:0000256" key="2">
    <source>
        <dbReference type="ARBA" id="ARBA00023125"/>
    </source>
</evidence>
<dbReference type="SMART" id="SM00354">
    <property type="entry name" value="HTH_LACI"/>
    <property type="match status" value="1"/>
</dbReference>
<dbReference type="Pfam" id="PF00356">
    <property type="entry name" value="LacI"/>
    <property type="match status" value="1"/>
</dbReference>
<dbReference type="Gene3D" id="1.10.260.40">
    <property type="entry name" value="lambda repressor-like DNA-binding domains"/>
    <property type="match status" value="1"/>
</dbReference>
<dbReference type="SUPFAM" id="SSF53822">
    <property type="entry name" value="Periplasmic binding protein-like I"/>
    <property type="match status" value="1"/>
</dbReference>
<protein>
    <submittedName>
        <fullName evidence="5">LacI family DNA-binding transcriptional regulator</fullName>
    </submittedName>
</protein>
<name>A0ABU7RJM2_9BACT</name>
<keyword evidence="2 5" id="KW-0238">DNA-binding</keyword>
<dbReference type="InterPro" id="IPR010982">
    <property type="entry name" value="Lambda_DNA-bd_dom_sf"/>
</dbReference>
<dbReference type="PANTHER" id="PTHR30146">
    <property type="entry name" value="LACI-RELATED TRANSCRIPTIONAL REPRESSOR"/>
    <property type="match status" value="1"/>
</dbReference>
<sequence>MKHVIHKRVSMKDIANELGVSVALVSYVLNGKKTNKINARTAARIKALAAKMNYTPNQIAKSLKTNRTNTLGLIVADISNLFYSSIAKYIEEEASAYGYQVIYGSAHESHDRFEQLLNVLLARQVDGLILAIPENAEKSIHELTCINKPFVVIDRKFKNAPKAPSILLDNYDASQQIVKHMAANGYKRPGLITINRKLCHLKERKDGFTTTCKELLKKLPFVYELHEEKLEEEMHHIIRRSLYEDKVDSLCFFTNKIAMAGLSEIAALDVEVPGTLGVVCFDEAEAYKLFKTPVSYLKQPIETMSKAAVSYLINRIEHPKEKPSITIKEFKGTLVVKESSSKRSLSIVKRKNQHLVRS</sequence>
<dbReference type="InterPro" id="IPR000843">
    <property type="entry name" value="HTH_LacI"/>
</dbReference>
<evidence type="ECO:0000259" key="4">
    <source>
        <dbReference type="PROSITE" id="PS50932"/>
    </source>
</evidence>
<dbReference type="EMBL" id="JAZGLY010000009">
    <property type="protein sequence ID" value="MEE6188200.1"/>
    <property type="molecule type" value="Genomic_DNA"/>
</dbReference>
<organism evidence="5 6">
    <name type="scientific">Niabella digestorum</name>
    <dbReference type="NCBI Taxonomy" id="3117701"/>
    <lineage>
        <taxon>Bacteria</taxon>
        <taxon>Pseudomonadati</taxon>
        <taxon>Bacteroidota</taxon>
        <taxon>Chitinophagia</taxon>
        <taxon>Chitinophagales</taxon>
        <taxon>Chitinophagaceae</taxon>
        <taxon>Niabella</taxon>
    </lineage>
</organism>
<dbReference type="Gene3D" id="3.40.50.2300">
    <property type="match status" value="2"/>
</dbReference>
<evidence type="ECO:0000256" key="1">
    <source>
        <dbReference type="ARBA" id="ARBA00023015"/>
    </source>
</evidence>
<dbReference type="CDD" id="cd01392">
    <property type="entry name" value="HTH_LacI"/>
    <property type="match status" value="1"/>
</dbReference>
<proteinExistence type="predicted"/>
<keyword evidence="6" id="KW-1185">Reference proteome</keyword>
<dbReference type="InterPro" id="IPR028082">
    <property type="entry name" value="Peripla_BP_I"/>
</dbReference>
<accession>A0ABU7RJM2</accession>